<proteinExistence type="predicted"/>
<organism evidence="1 2">
    <name type="scientific">Glaciecola punicea ACAM 611</name>
    <dbReference type="NCBI Taxonomy" id="1121923"/>
    <lineage>
        <taxon>Bacteria</taxon>
        <taxon>Pseudomonadati</taxon>
        <taxon>Pseudomonadota</taxon>
        <taxon>Gammaproteobacteria</taxon>
        <taxon>Alteromonadales</taxon>
        <taxon>Alteromonadaceae</taxon>
        <taxon>Glaciecola</taxon>
    </lineage>
</organism>
<name>H5T7U2_9ALTE</name>
<dbReference type="Proteomes" id="UP000053586">
    <property type="component" value="Unassembled WGS sequence"/>
</dbReference>
<gene>
    <name evidence="1" type="ORF">GPUN_0215</name>
</gene>
<keyword evidence="2" id="KW-1185">Reference proteome</keyword>
<protein>
    <submittedName>
        <fullName evidence="1">Uncharacterized protein</fullName>
    </submittedName>
</protein>
<evidence type="ECO:0000313" key="2">
    <source>
        <dbReference type="Proteomes" id="UP000053586"/>
    </source>
</evidence>
<dbReference type="EMBL" id="BAET01000004">
    <property type="protein sequence ID" value="GAB54369.1"/>
    <property type="molecule type" value="Genomic_DNA"/>
</dbReference>
<dbReference type="AlphaFoldDB" id="H5T7U2"/>
<comment type="caution">
    <text evidence="1">The sequence shown here is derived from an EMBL/GenBank/DDBJ whole genome shotgun (WGS) entry which is preliminary data.</text>
</comment>
<reference evidence="1 2" key="1">
    <citation type="journal article" date="2012" name="J. Bacteriol.">
        <title>Genome sequence of proteorhodopsin-containing sea ice bacterium Glaciecola punicea ACAM 611T.</title>
        <authorList>
            <person name="Qin Q.-L."/>
            <person name="Xie B.-B."/>
            <person name="Shu Y.-L."/>
            <person name="Rong J.-C."/>
            <person name="Zhao D.-L."/>
            <person name="Zhang X.-Y."/>
            <person name="Chen X.-L."/>
            <person name="Zhou B.-C."/>
            <person name="Zhanga Y.-Z."/>
        </authorList>
    </citation>
    <scope>NUCLEOTIDE SEQUENCE [LARGE SCALE GENOMIC DNA]</scope>
    <source>
        <strain evidence="1 2">ACAM 611</strain>
    </source>
</reference>
<evidence type="ECO:0000313" key="1">
    <source>
        <dbReference type="EMBL" id="GAB54369.1"/>
    </source>
</evidence>
<accession>H5T7U2</accession>
<sequence>MKTRPKIGKFNQIVIFEVCTDLDSAHSNLNTKKLSPKKWLL</sequence>
<reference evidence="1 2" key="2">
    <citation type="journal article" date="2017" name="Antonie Van Leeuwenhoek">
        <title>Rhizobium rhizosphaerae sp. nov., a novel species isolated from rice rhizosphere.</title>
        <authorList>
            <person name="Zhao J.J."/>
            <person name="Zhang J."/>
            <person name="Zhang R.J."/>
            <person name="Zhang C.W."/>
            <person name="Yin H.Q."/>
            <person name="Zhang X.X."/>
        </authorList>
    </citation>
    <scope>NUCLEOTIDE SEQUENCE [LARGE SCALE GENOMIC DNA]</scope>
    <source>
        <strain evidence="1 2">ACAM 611</strain>
    </source>
</reference>